<dbReference type="Proteomes" id="UP000619260">
    <property type="component" value="Unassembled WGS sequence"/>
</dbReference>
<reference evidence="1" key="1">
    <citation type="submission" date="2021-01" db="EMBL/GenBank/DDBJ databases">
        <title>Whole genome shotgun sequence of Virgisporangium aliadipatigenens NBRC 105644.</title>
        <authorList>
            <person name="Komaki H."/>
            <person name="Tamura T."/>
        </authorList>
    </citation>
    <scope>NUCLEOTIDE SEQUENCE</scope>
    <source>
        <strain evidence="1">NBRC 105644</strain>
    </source>
</reference>
<dbReference type="EMBL" id="BOPF01000001">
    <property type="protein sequence ID" value="GIJ43204.1"/>
    <property type="molecule type" value="Genomic_DNA"/>
</dbReference>
<dbReference type="AlphaFoldDB" id="A0A8J3YDQ1"/>
<dbReference type="SUPFAM" id="SSF53335">
    <property type="entry name" value="S-adenosyl-L-methionine-dependent methyltransferases"/>
    <property type="match status" value="1"/>
</dbReference>
<protein>
    <recommendedName>
        <fullName evidence="3">SAM-dependent methyltransferase</fullName>
    </recommendedName>
</protein>
<dbReference type="RefSeq" id="WP_239151132.1">
    <property type="nucleotide sequence ID" value="NZ_BOPF01000001.1"/>
</dbReference>
<dbReference type="InterPro" id="IPR006764">
    <property type="entry name" value="SAM_dep_MeTrfase_SAV2177_type"/>
</dbReference>
<dbReference type="InterPro" id="IPR029063">
    <property type="entry name" value="SAM-dependent_MTases_sf"/>
</dbReference>
<dbReference type="Gene3D" id="3.40.50.150">
    <property type="entry name" value="Vaccinia Virus protein VP39"/>
    <property type="match status" value="1"/>
</dbReference>
<comment type="caution">
    <text evidence="1">The sequence shown here is derived from an EMBL/GenBank/DDBJ whole genome shotgun (WGS) entry which is preliminary data.</text>
</comment>
<accession>A0A8J3YDQ1</accession>
<evidence type="ECO:0000313" key="2">
    <source>
        <dbReference type="Proteomes" id="UP000619260"/>
    </source>
</evidence>
<evidence type="ECO:0000313" key="1">
    <source>
        <dbReference type="EMBL" id="GIJ43204.1"/>
    </source>
</evidence>
<evidence type="ECO:0008006" key="3">
    <source>
        <dbReference type="Google" id="ProtNLM"/>
    </source>
</evidence>
<keyword evidence="2" id="KW-1185">Reference proteome</keyword>
<dbReference type="PIRSF" id="PIRSF017393">
    <property type="entry name" value="MTase_SAV2177"/>
    <property type="match status" value="1"/>
</dbReference>
<gene>
    <name evidence="1" type="ORF">Val02_00900</name>
</gene>
<name>A0A8J3YDQ1_9ACTN</name>
<sequence>MTSPDPDHYHADLQTDRPHPARVYDYLLGGKDNFAADRAAAEQGLKVNPNARTAPRENRAYLMRTVRFLVDAGVRRFIDVGTGLPTSPNIHEIAQGLQPSTEVAYIDNDPIVLTHARALLTSTPEGRTSYVDADLSDVDRILGAEPVRHMLDSGQPVALLLYAILHFFPDATDPYGIVRRLVDALPSGSYLVISHITDDYDKPAWAKFQQIFRAQGIDTQFRSQKEVEAFFEGLQLEHPGVVPILSWRPDTPPEFTDAQVALYGGVGRKP</sequence>
<dbReference type="Pfam" id="PF04672">
    <property type="entry name" value="Methyltransf_19"/>
    <property type="match status" value="1"/>
</dbReference>
<proteinExistence type="predicted"/>
<organism evidence="1 2">
    <name type="scientific">Virgisporangium aliadipatigenens</name>
    <dbReference type="NCBI Taxonomy" id="741659"/>
    <lineage>
        <taxon>Bacteria</taxon>
        <taxon>Bacillati</taxon>
        <taxon>Actinomycetota</taxon>
        <taxon>Actinomycetes</taxon>
        <taxon>Micromonosporales</taxon>
        <taxon>Micromonosporaceae</taxon>
        <taxon>Virgisporangium</taxon>
    </lineage>
</organism>